<dbReference type="PANTHER" id="PTHR30579:SF7">
    <property type="entry name" value="HTH-TYPE TRANSCRIPTIONAL REGULATOR LRHA-RELATED"/>
    <property type="match status" value="1"/>
</dbReference>
<accession>A0A8J2U3U9</accession>
<keyword evidence="3" id="KW-0238">DNA-binding</keyword>
<dbReference type="GO" id="GO:0003700">
    <property type="term" value="F:DNA-binding transcription factor activity"/>
    <property type="evidence" value="ECO:0007669"/>
    <property type="project" value="InterPro"/>
</dbReference>
<dbReference type="Pfam" id="PF00126">
    <property type="entry name" value="HTH_1"/>
    <property type="match status" value="1"/>
</dbReference>
<dbReference type="Pfam" id="PF03466">
    <property type="entry name" value="LysR_substrate"/>
    <property type="match status" value="1"/>
</dbReference>
<dbReference type="AlphaFoldDB" id="A0A8J2U3U9"/>
<keyword evidence="2" id="KW-0805">Transcription regulation</keyword>
<dbReference type="InterPro" id="IPR036390">
    <property type="entry name" value="WH_DNA-bd_sf"/>
</dbReference>
<dbReference type="SUPFAM" id="SSF53850">
    <property type="entry name" value="Periplasmic binding protein-like II"/>
    <property type="match status" value="1"/>
</dbReference>
<dbReference type="SUPFAM" id="SSF46785">
    <property type="entry name" value="Winged helix' DNA-binding domain"/>
    <property type="match status" value="1"/>
</dbReference>
<keyword evidence="4" id="KW-0804">Transcription</keyword>
<evidence type="ECO:0000259" key="5">
    <source>
        <dbReference type="PROSITE" id="PS50931"/>
    </source>
</evidence>
<dbReference type="Proteomes" id="UP000619743">
    <property type="component" value="Unassembled WGS sequence"/>
</dbReference>
<dbReference type="GO" id="GO:0003677">
    <property type="term" value="F:DNA binding"/>
    <property type="evidence" value="ECO:0007669"/>
    <property type="project" value="UniProtKB-KW"/>
</dbReference>
<comment type="caution">
    <text evidence="6">The sequence shown here is derived from an EMBL/GenBank/DDBJ whole genome shotgun (WGS) entry which is preliminary data.</text>
</comment>
<proteinExistence type="inferred from homology"/>
<evidence type="ECO:0000313" key="6">
    <source>
        <dbReference type="EMBL" id="GGA71863.1"/>
    </source>
</evidence>
<dbReference type="InterPro" id="IPR050176">
    <property type="entry name" value="LTTR"/>
</dbReference>
<comment type="similarity">
    <text evidence="1">Belongs to the LysR transcriptional regulatory family.</text>
</comment>
<gene>
    <name evidence="6" type="primary">cztR</name>
    <name evidence="6" type="ORF">GCM10011369_12070</name>
</gene>
<dbReference type="InterPro" id="IPR036388">
    <property type="entry name" value="WH-like_DNA-bd_sf"/>
</dbReference>
<dbReference type="RefSeq" id="WP_087505042.1">
    <property type="nucleotide sequence ID" value="NZ_BMDX01000004.1"/>
</dbReference>
<evidence type="ECO:0000313" key="7">
    <source>
        <dbReference type="Proteomes" id="UP000619743"/>
    </source>
</evidence>
<sequence length="282" mass="31397">MRPLSLDNLRTLVTVIELGGYAKAGNKLGRSQPAVSLQIKKLEEQLGKPLFTKEGQRHVPNQDGLFLYKKARDMLSINDELLNHFRETPLRGRLRLGIPSEFATTLLPGIIGEFNQLYPDVALEITSSLSKELLNEPKSEQFDLILALINPEQATDGELVLEDDLVWVGSARHSLPHAPLPLVLAPDGCVYRSRALKRLQEQQVNWRIAYTNADLYGLTAAIQQGLGVTALAKTSVPKELELIHHPSLPALGKIKICLFSQKTSHPQAAEKLAQFIKLRLQR</sequence>
<evidence type="ECO:0000256" key="4">
    <source>
        <dbReference type="ARBA" id="ARBA00023163"/>
    </source>
</evidence>
<dbReference type="InterPro" id="IPR000847">
    <property type="entry name" value="LysR_HTH_N"/>
</dbReference>
<name>A0A8J2U3U9_9GAMM</name>
<reference evidence="7" key="1">
    <citation type="journal article" date="2019" name="Int. J. Syst. Evol. Microbiol.">
        <title>The Global Catalogue of Microorganisms (GCM) 10K type strain sequencing project: providing services to taxonomists for standard genome sequencing and annotation.</title>
        <authorList>
            <consortium name="The Broad Institute Genomics Platform"/>
            <consortium name="The Broad Institute Genome Sequencing Center for Infectious Disease"/>
            <person name="Wu L."/>
            <person name="Ma J."/>
        </authorList>
    </citation>
    <scope>NUCLEOTIDE SEQUENCE [LARGE SCALE GENOMIC DNA]</scope>
    <source>
        <strain evidence="7">CGMCC 1.10130</strain>
    </source>
</reference>
<dbReference type="PANTHER" id="PTHR30579">
    <property type="entry name" value="TRANSCRIPTIONAL REGULATOR"/>
    <property type="match status" value="1"/>
</dbReference>
<protein>
    <submittedName>
        <fullName evidence="6">LysR family transcriptional regulator</fullName>
    </submittedName>
</protein>
<evidence type="ECO:0000256" key="2">
    <source>
        <dbReference type="ARBA" id="ARBA00023015"/>
    </source>
</evidence>
<dbReference type="OrthoDB" id="9771171at2"/>
<dbReference type="EMBL" id="BMDX01000004">
    <property type="protein sequence ID" value="GGA71863.1"/>
    <property type="molecule type" value="Genomic_DNA"/>
</dbReference>
<keyword evidence="7" id="KW-1185">Reference proteome</keyword>
<dbReference type="PRINTS" id="PR00039">
    <property type="entry name" value="HTHLYSR"/>
</dbReference>
<dbReference type="Gene3D" id="3.40.190.10">
    <property type="entry name" value="Periplasmic binding protein-like II"/>
    <property type="match status" value="2"/>
</dbReference>
<dbReference type="PROSITE" id="PS50931">
    <property type="entry name" value="HTH_LYSR"/>
    <property type="match status" value="1"/>
</dbReference>
<evidence type="ECO:0000256" key="1">
    <source>
        <dbReference type="ARBA" id="ARBA00009437"/>
    </source>
</evidence>
<dbReference type="Gene3D" id="1.10.10.10">
    <property type="entry name" value="Winged helix-like DNA-binding domain superfamily/Winged helix DNA-binding domain"/>
    <property type="match status" value="1"/>
</dbReference>
<dbReference type="InterPro" id="IPR005119">
    <property type="entry name" value="LysR_subst-bd"/>
</dbReference>
<organism evidence="6 7">
    <name type="scientific">Neiella marina</name>
    <dbReference type="NCBI Taxonomy" id="508461"/>
    <lineage>
        <taxon>Bacteria</taxon>
        <taxon>Pseudomonadati</taxon>
        <taxon>Pseudomonadota</taxon>
        <taxon>Gammaproteobacteria</taxon>
        <taxon>Alteromonadales</taxon>
        <taxon>Echinimonadaceae</taxon>
        <taxon>Neiella</taxon>
    </lineage>
</organism>
<evidence type="ECO:0000256" key="3">
    <source>
        <dbReference type="ARBA" id="ARBA00023125"/>
    </source>
</evidence>
<feature type="domain" description="HTH lysR-type" evidence="5">
    <location>
        <begin position="4"/>
        <end position="61"/>
    </location>
</feature>